<dbReference type="SUPFAM" id="SSF47473">
    <property type="entry name" value="EF-hand"/>
    <property type="match status" value="1"/>
</dbReference>
<dbReference type="PANTHER" id="PTHR32024">
    <property type="entry name" value="TRK SYSTEM POTASSIUM UPTAKE PROTEIN TRKG-RELATED"/>
    <property type="match status" value="1"/>
</dbReference>
<feature type="transmembrane region" description="Helical" evidence="8">
    <location>
        <begin position="182"/>
        <end position="203"/>
    </location>
</feature>
<dbReference type="Proteomes" id="UP000317648">
    <property type="component" value="Chromosome"/>
</dbReference>
<accession>A0A518DMK6</accession>
<organism evidence="9 10">
    <name type="scientific">Lignipirellula cremea</name>
    <dbReference type="NCBI Taxonomy" id="2528010"/>
    <lineage>
        <taxon>Bacteria</taxon>
        <taxon>Pseudomonadati</taxon>
        <taxon>Planctomycetota</taxon>
        <taxon>Planctomycetia</taxon>
        <taxon>Pirellulales</taxon>
        <taxon>Pirellulaceae</taxon>
        <taxon>Lignipirellula</taxon>
    </lineage>
</organism>
<dbReference type="PANTHER" id="PTHR32024:SF1">
    <property type="entry name" value="KTR SYSTEM POTASSIUM UPTAKE PROTEIN B"/>
    <property type="match status" value="1"/>
</dbReference>
<keyword evidence="5 8" id="KW-1133">Transmembrane helix</keyword>
<feature type="transmembrane region" description="Helical" evidence="8">
    <location>
        <begin position="285"/>
        <end position="304"/>
    </location>
</feature>
<evidence type="ECO:0000256" key="8">
    <source>
        <dbReference type="SAM" id="Phobius"/>
    </source>
</evidence>
<sequence length="508" mass="55469">MPQITGSVTKYPARASLCWYLGLILVGGLILWQPFCHLRLFERLDVDEDQKISLEEISAAPPRLLLKLERADANGDDYLDHDELNSVGGDYGPVSLIDAVFTSTSAACVTGLSVRSTEYAYTVWGQLTILLLIQLGGIGIMTVTTFVLFHFGSRESLRHRVLVAETLGADDATDLRAILRNVILLTVICEGLGFVILAIRNLFLMPPVTALWHALFHSISAFCNAGFSLNDNSLVAFQDDVVVNFTISALVIVGGLGYPVIFDLKRNWTGPWRDRWSRLHIHSKIMLIGATVLLVFGTVSFLAIEWQVALGKMSIPHKFMVAFFHSMSCRTAGFNTIELKDLSNASLFITIGLMAIGAGPCSTGGGMKVTTAAVLVMRAWATLRGYTRVNAFRRTIPRAAVERATTTVIIFGLVASVALTLLLVLDQSRISHQQALGLFLEALFEVVSALGTVGLSVGLTGSLSWAGKMVIILLMFLGRLGPISAFVAISRSQREERFEYPNEEPMNG</sequence>
<keyword evidence="2" id="KW-0813">Transport</keyword>
<evidence type="ECO:0000256" key="7">
    <source>
        <dbReference type="ARBA" id="ARBA00023136"/>
    </source>
</evidence>
<name>A0A518DMK6_9BACT</name>
<evidence type="ECO:0000256" key="5">
    <source>
        <dbReference type="ARBA" id="ARBA00022989"/>
    </source>
</evidence>
<dbReference type="InterPro" id="IPR011992">
    <property type="entry name" value="EF-hand-dom_pair"/>
</dbReference>
<feature type="transmembrane region" description="Helical" evidence="8">
    <location>
        <begin position="241"/>
        <end position="264"/>
    </location>
</feature>
<dbReference type="Gene3D" id="1.10.238.10">
    <property type="entry name" value="EF-hand"/>
    <property type="match status" value="1"/>
</dbReference>
<dbReference type="GO" id="GO:0008324">
    <property type="term" value="F:monoatomic cation transmembrane transporter activity"/>
    <property type="evidence" value="ECO:0007669"/>
    <property type="project" value="InterPro"/>
</dbReference>
<reference evidence="9 10" key="1">
    <citation type="submission" date="2019-02" db="EMBL/GenBank/DDBJ databases">
        <title>Deep-cultivation of Planctomycetes and their phenomic and genomic characterization uncovers novel biology.</title>
        <authorList>
            <person name="Wiegand S."/>
            <person name="Jogler M."/>
            <person name="Boedeker C."/>
            <person name="Pinto D."/>
            <person name="Vollmers J."/>
            <person name="Rivas-Marin E."/>
            <person name="Kohn T."/>
            <person name="Peeters S.H."/>
            <person name="Heuer A."/>
            <person name="Rast P."/>
            <person name="Oberbeckmann S."/>
            <person name="Bunk B."/>
            <person name="Jeske O."/>
            <person name="Meyerdierks A."/>
            <person name="Storesund J.E."/>
            <person name="Kallscheuer N."/>
            <person name="Luecker S."/>
            <person name="Lage O.M."/>
            <person name="Pohl T."/>
            <person name="Merkel B.J."/>
            <person name="Hornburger P."/>
            <person name="Mueller R.-W."/>
            <person name="Bruemmer F."/>
            <person name="Labrenz M."/>
            <person name="Spormann A.M."/>
            <person name="Op den Camp H."/>
            <person name="Overmann J."/>
            <person name="Amann R."/>
            <person name="Jetten M.S.M."/>
            <person name="Mascher T."/>
            <person name="Medema M.H."/>
            <person name="Devos D.P."/>
            <person name="Kaster A.-K."/>
            <person name="Ovreas L."/>
            <person name="Rohde M."/>
            <person name="Galperin M.Y."/>
            <person name="Jogler C."/>
        </authorList>
    </citation>
    <scope>NUCLEOTIDE SEQUENCE [LARGE SCALE GENOMIC DNA]</scope>
    <source>
        <strain evidence="9 10">Pla85_3_4</strain>
    </source>
</reference>
<dbReference type="InterPro" id="IPR018247">
    <property type="entry name" value="EF_Hand_1_Ca_BS"/>
</dbReference>
<keyword evidence="10" id="KW-1185">Reference proteome</keyword>
<dbReference type="RefSeq" id="WP_145049527.1">
    <property type="nucleotide sequence ID" value="NZ_CP036433.1"/>
</dbReference>
<feature type="transmembrane region" description="Helical" evidence="8">
    <location>
        <begin position="437"/>
        <end position="459"/>
    </location>
</feature>
<dbReference type="GO" id="GO:0030001">
    <property type="term" value="P:metal ion transport"/>
    <property type="evidence" value="ECO:0007669"/>
    <property type="project" value="UniProtKB-ARBA"/>
</dbReference>
<dbReference type="KEGG" id="lcre:Pla8534_08260"/>
<evidence type="ECO:0000313" key="10">
    <source>
        <dbReference type="Proteomes" id="UP000317648"/>
    </source>
</evidence>
<dbReference type="OrthoDB" id="9810952at2"/>
<dbReference type="Pfam" id="PF02386">
    <property type="entry name" value="TrkH"/>
    <property type="match status" value="1"/>
</dbReference>
<protein>
    <submittedName>
        <fullName evidence="9">Ktr system potassium uptake protein B</fullName>
    </submittedName>
</protein>
<evidence type="ECO:0000256" key="6">
    <source>
        <dbReference type="ARBA" id="ARBA00023065"/>
    </source>
</evidence>
<feature type="transmembrane region" description="Helical" evidence="8">
    <location>
        <begin position="404"/>
        <end position="425"/>
    </location>
</feature>
<evidence type="ECO:0000313" key="9">
    <source>
        <dbReference type="EMBL" id="QDU93051.1"/>
    </source>
</evidence>
<feature type="transmembrane region" description="Helical" evidence="8">
    <location>
        <begin position="17"/>
        <end position="35"/>
    </location>
</feature>
<feature type="transmembrane region" description="Helical" evidence="8">
    <location>
        <begin position="465"/>
        <end position="489"/>
    </location>
</feature>
<keyword evidence="3" id="KW-1003">Cell membrane</keyword>
<dbReference type="EMBL" id="CP036433">
    <property type="protein sequence ID" value="QDU93051.1"/>
    <property type="molecule type" value="Genomic_DNA"/>
</dbReference>
<evidence type="ECO:0000256" key="1">
    <source>
        <dbReference type="ARBA" id="ARBA00004651"/>
    </source>
</evidence>
<gene>
    <name evidence="9" type="primary">ktrB</name>
    <name evidence="9" type="ORF">Pla8534_08260</name>
</gene>
<proteinExistence type="predicted"/>
<comment type="subcellular location">
    <subcellularLocation>
        <location evidence="1">Cell membrane</location>
        <topology evidence="1">Multi-pass membrane protein</topology>
    </subcellularLocation>
</comment>
<dbReference type="PROSITE" id="PS00018">
    <property type="entry name" value="EF_HAND_1"/>
    <property type="match status" value="2"/>
</dbReference>
<feature type="transmembrane region" description="Helical" evidence="8">
    <location>
        <begin position="129"/>
        <end position="151"/>
    </location>
</feature>
<keyword evidence="4 8" id="KW-0812">Transmembrane</keyword>
<evidence type="ECO:0000256" key="2">
    <source>
        <dbReference type="ARBA" id="ARBA00022448"/>
    </source>
</evidence>
<dbReference type="InterPro" id="IPR003445">
    <property type="entry name" value="Cat_transpt"/>
</dbReference>
<keyword evidence="6" id="KW-0406">Ion transport</keyword>
<evidence type="ECO:0000256" key="3">
    <source>
        <dbReference type="ARBA" id="ARBA00022475"/>
    </source>
</evidence>
<dbReference type="GO" id="GO:0005886">
    <property type="term" value="C:plasma membrane"/>
    <property type="evidence" value="ECO:0007669"/>
    <property type="project" value="UniProtKB-SubCell"/>
</dbReference>
<dbReference type="AlphaFoldDB" id="A0A518DMK6"/>
<evidence type="ECO:0000256" key="4">
    <source>
        <dbReference type="ARBA" id="ARBA00022692"/>
    </source>
</evidence>
<keyword evidence="7 8" id="KW-0472">Membrane</keyword>